<evidence type="ECO:0000256" key="1">
    <source>
        <dbReference type="ARBA" id="ARBA00022692"/>
    </source>
</evidence>
<keyword evidence="14" id="KW-1185">Reference proteome</keyword>
<evidence type="ECO:0000313" key="14">
    <source>
        <dbReference type="Proteomes" id="UP000242875"/>
    </source>
</evidence>
<feature type="topological domain" description="Cytoplasmic" evidence="8">
    <location>
        <begin position="749"/>
        <end position="1212"/>
    </location>
</feature>
<feature type="topological domain" description="Cytoplasmic" evidence="8">
    <location>
        <begin position="1"/>
        <end position="703"/>
    </location>
</feature>
<dbReference type="InterPro" id="IPR036865">
    <property type="entry name" value="CRAL-TRIO_dom_sf"/>
</dbReference>
<feature type="binding site" evidence="8">
    <location>
        <begin position="95"/>
        <end position="102"/>
    </location>
    <ligand>
        <name>GTP</name>
        <dbReference type="ChEBI" id="CHEBI:37565"/>
    </ligand>
</feature>
<keyword evidence="4 8" id="KW-0256">Endoplasmic reticulum</keyword>
<accession>A0A261XY32</accession>
<dbReference type="Gene3D" id="3.40.50.300">
    <property type="entry name" value="P-loop containing nucleotide triphosphate hydrolases"/>
    <property type="match status" value="1"/>
</dbReference>
<dbReference type="Pfam" id="PF20428">
    <property type="entry name" value="Sey1_3HB"/>
    <property type="match status" value="1"/>
</dbReference>
<evidence type="ECO:0000256" key="9">
    <source>
        <dbReference type="SAM" id="MobiDB-lite"/>
    </source>
</evidence>
<feature type="coiled-coil region" evidence="8">
    <location>
        <begin position="484"/>
        <end position="520"/>
    </location>
</feature>
<keyword evidence="5 8" id="KW-1133">Transmembrane helix</keyword>
<evidence type="ECO:0000256" key="6">
    <source>
        <dbReference type="ARBA" id="ARBA00023134"/>
    </source>
</evidence>
<proteinExistence type="inferred from homology"/>
<feature type="transmembrane region" description="Helical" evidence="10">
    <location>
        <begin position="728"/>
        <end position="746"/>
    </location>
</feature>
<dbReference type="InterPro" id="IPR011074">
    <property type="entry name" value="CRAL/TRIO_N_dom"/>
</dbReference>
<dbReference type="SUPFAM" id="SSF46938">
    <property type="entry name" value="CRAL/TRIO N-terminal domain"/>
    <property type="match status" value="1"/>
</dbReference>
<dbReference type="SUPFAM" id="SSF52540">
    <property type="entry name" value="P-loop containing nucleoside triphosphate hydrolases"/>
    <property type="match status" value="1"/>
</dbReference>
<keyword evidence="8" id="KW-0175">Coiled coil</keyword>
<dbReference type="Pfam" id="PF05879">
    <property type="entry name" value="RHD3_GTPase"/>
    <property type="match status" value="1"/>
</dbReference>
<dbReference type="InterPro" id="IPR030386">
    <property type="entry name" value="G_GB1_RHD3_dom"/>
</dbReference>
<dbReference type="AlphaFoldDB" id="A0A261XY32"/>
<keyword evidence="6 8" id="KW-0342">GTP-binding</keyword>
<keyword evidence="3 8" id="KW-0378">Hydrolase</keyword>
<evidence type="ECO:0000256" key="8">
    <source>
        <dbReference type="HAMAP-Rule" id="MF_03109"/>
    </source>
</evidence>
<dbReference type="GO" id="GO:0003924">
    <property type="term" value="F:GTPase activity"/>
    <property type="evidence" value="ECO:0007669"/>
    <property type="project" value="UniProtKB-UniRule"/>
</dbReference>
<dbReference type="Pfam" id="PF00650">
    <property type="entry name" value="CRAL_TRIO"/>
    <property type="match status" value="1"/>
</dbReference>
<reference evidence="13 14" key="1">
    <citation type="journal article" date="2017" name="Mycologia">
        <title>Bifiguratus adelaidae, gen. et sp. nov., a new member of Mucoromycotina in endophytic and soil-dwelling habitats.</title>
        <authorList>
            <person name="Torres-Cruz T.J."/>
            <person name="Billingsley Tobias T.L."/>
            <person name="Almatruk M."/>
            <person name="Hesse C."/>
            <person name="Kuske C.R."/>
            <person name="Desiro A."/>
            <person name="Benucci G.M."/>
            <person name="Bonito G."/>
            <person name="Stajich J.E."/>
            <person name="Dunlap C."/>
            <person name="Arnold A.E."/>
            <person name="Porras-Alfaro A."/>
        </authorList>
    </citation>
    <scope>NUCLEOTIDE SEQUENCE [LARGE SCALE GENOMIC DNA]</scope>
    <source>
        <strain evidence="13 14">AZ0501</strain>
    </source>
</reference>
<feature type="topological domain" description="Lumenal" evidence="8">
    <location>
        <begin position="725"/>
        <end position="727"/>
    </location>
</feature>
<dbReference type="InterPro" id="IPR027417">
    <property type="entry name" value="P-loop_NTPase"/>
</dbReference>
<dbReference type="PROSITE" id="PS51715">
    <property type="entry name" value="G_GB1_RHD3"/>
    <property type="match status" value="1"/>
</dbReference>
<evidence type="ECO:0000256" key="3">
    <source>
        <dbReference type="ARBA" id="ARBA00022801"/>
    </source>
</evidence>
<evidence type="ECO:0000313" key="13">
    <source>
        <dbReference type="EMBL" id="OZJ03252.1"/>
    </source>
</evidence>
<evidence type="ECO:0000256" key="5">
    <source>
        <dbReference type="ARBA" id="ARBA00022989"/>
    </source>
</evidence>
<sequence length="1212" mass="139227">MEEHTERPIPSPEQDFVTIENEHLEQEHPSTPTSVMSTSVQPAQPATAVQTEKEQLPQLQIVNEEQAFTADMPQYMAQWKLDQAGFNYNMVAVFGSQSTGKSTLLNRLFGTQFDVMDESRRQQTTKGIWISRGQGMNVLIMDVEGTDGRERGEDQDFERKSALFSLATSEVILVNLWEHQVGLYQGANMGLLKTVFEVNLQLFQAQKNQEKTLLLFVIRDHVGTTPLSNLQATLQTDLERIWYSLSKPEGLEDCKITDYFDFMYTTLPHKILMPEKFDDEVAKLRTRFTEPKDPNFVFQPNYSRRVPADGLHVYCSSIWEKIMSNKDLDLPTQQELLAQYRCDEIASAVLATFVGQFADLRRLLENGDVNADLGSIMSSARTEALKLFDKDASRYHPEVYKRKRQELLANANTQLFGYFSMQLRNAHKRAMQLFTDKLTTDLKGHSYNFVEVVKVTREKAIDYFVEVAKAIQLPETDWEFANEQQQLESEIEERAMEARTAELRKAEKQLEKQLERSIAEPISLALNQPSQDMWHKVIVIFRNAIEGGRDSLIQRAKSFNSSNDELDVAVLSMERRSWKLLRKKVDEETADAMLLLKLRTRFEEQFRYDDQGLPRVWKPEDDIDGHFQRARSETLQLLPLFSHIALKDEDADFSIANDENFDFGATLDILSEAKQREISTRFKRESDAFYLEAKRSVVATTAKVPYWVVVLLVVLGWNEFITIVTSPLYLMLFIIFGSTGYLIWGLNLTGPVMRVGHVVYNEGSRMIREKVTEGLDRAKDQDGTGRRYHLTDDQTADLKAMWRKAFEIYDAPCRKPNGTANGNGVAHSGSEGKSGGMLGGYFGKKKPVHDVEEDYVANGSVTASTEILDHYSGQQVKEALWTLCWAEHPDALLLRLLRARKWDVEKALLMGNNIMKWRLDNHVDEIIKMGEKGLRAKYEAANPGKGGKQWDYQMTSGKSYLSGPDRLDRTYTVINVHHHKKEDQPLDMLRRWTILIMETTRLYMAFPCETGSILFNMKQFALSNMDFEYVKFLISCFEAYYPECLGVCLLHGAPWVFGAVWKLIAPLLDPVVAQKVHFTHTNEDLHQFIAPENLPAEFGGTKNFKYIYEVPRDENGFADVPNKDELFAKKKQLEEEFEKVTREWATTMGSTPELDKERDELAKEHRKVVIALDPVVRADTHYHRKGYVRVENGRLIRDWQNGDGEVDLTERI</sequence>
<dbReference type="SUPFAM" id="SSF52087">
    <property type="entry name" value="CRAL/TRIO domain"/>
    <property type="match status" value="1"/>
</dbReference>
<dbReference type="PANTHER" id="PTHR45923">
    <property type="entry name" value="PROTEIN SEY1"/>
    <property type="match status" value="1"/>
</dbReference>
<dbReference type="OrthoDB" id="1597724at2759"/>
<dbReference type="FunFam" id="3.40.50.300:FF:000727">
    <property type="entry name" value="Protein SEY1 homolog"/>
    <property type="match status" value="1"/>
</dbReference>
<dbReference type="PANTHER" id="PTHR45923:SF2">
    <property type="entry name" value="PROTEIN SEY1"/>
    <property type="match status" value="1"/>
</dbReference>
<dbReference type="HAMAP" id="MF_03109">
    <property type="entry name" value="Sey1"/>
    <property type="match status" value="1"/>
</dbReference>
<evidence type="ECO:0000259" key="11">
    <source>
        <dbReference type="PROSITE" id="PS50191"/>
    </source>
</evidence>
<name>A0A261XY32_9FUNG</name>
<dbReference type="InterPro" id="IPR046758">
    <property type="entry name" value="Sey1/RHD3-like_3HB"/>
</dbReference>
<feature type="domain" description="GB1/RHD3-type G" evidence="12">
    <location>
        <begin position="85"/>
        <end position="302"/>
    </location>
</feature>
<comment type="similarity">
    <text evidence="8">Belongs to the TRAFAC class dynamin-like GTPase superfamily. GB1/RHD3 GTPase family. RHD3 subfamily.</text>
</comment>
<dbReference type="CDD" id="cd00170">
    <property type="entry name" value="SEC14"/>
    <property type="match status" value="1"/>
</dbReference>
<evidence type="ECO:0000259" key="12">
    <source>
        <dbReference type="PROSITE" id="PS51715"/>
    </source>
</evidence>
<dbReference type="GO" id="GO:0005525">
    <property type="term" value="F:GTP binding"/>
    <property type="evidence" value="ECO:0007669"/>
    <property type="project" value="UniProtKB-UniRule"/>
</dbReference>
<organism evidence="13 14">
    <name type="scientific">Bifiguratus adelaidae</name>
    <dbReference type="NCBI Taxonomy" id="1938954"/>
    <lineage>
        <taxon>Eukaryota</taxon>
        <taxon>Fungi</taxon>
        <taxon>Fungi incertae sedis</taxon>
        <taxon>Mucoromycota</taxon>
        <taxon>Mucoromycotina</taxon>
        <taxon>Endogonomycetes</taxon>
        <taxon>Endogonales</taxon>
        <taxon>Endogonales incertae sedis</taxon>
        <taxon>Bifiguratus</taxon>
    </lineage>
</organism>
<dbReference type="CDD" id="cd01851">
    <property type="entry name" value="GBP"/>
    <property type="match status" value="1"/>
</dbReference>
<feature type="domain" description="CRAL-TRIO" evidence="11">
    <location>
        <begin position="948"/>
        <end position="1106"/>
    </location>
</feature>
<comment type="caution">
    <text evidence="13">The sequence shown here is derived from an EMBL/GenBank/DDBJ whole genome shotgun (WGS) entry which is preliminary data.</text>
</comment>
<keyword evidence="2 8" id="KW-0547">Nucleotide-binding</keyword>
<dbReference type="SMART" id="SM00516">
    <property type="entry name" value="SEC14"/>
    <property type="match status" value="1"/>
</dbReference>
<dbReference type="Proteomes" id="UP000242875">
    <property type="component" value="Unassembled WGS sequence"/>
</dbReference>
<dbReference type="SMART" id="SM01100">
    <property type="entry name" value="CRAL_TRIO_N"/>
    <property type="match status" value="1"/>
</dbReference>
<feature type="transmembrane region" description="Helical" evidence="10">
    <location>
        <begin position="704"/>
        <end position="721"/>
    </location>
</feature>
<dbReference type="Pfam" id="PF03765">
    <property type="entry name" value="CRAL_TRIO_N"/>
    <property type="match status" value="1"/>
</dbReference>
<keyword evidence="1 8" id="KW-0812">Transmembrane</keyword>
<evidence type="ECO:0000256" key="2">
    <source>
        <dbReference type="ARBA" id="ARBA00022741"/>
    </source>
</evidence>
<protein>
    <submittedName>
        <fullName evidence="13">Uncharacterized protein</fullName>
    </submittedName>
</protein>
<gene>
    <name evidence="8" type="primary">SEY1</name>
    <name evidence="13" type="ORF">BZG36_03508</name>
</gene>
<dbReference type="InterPro" id="IPR008803">
    <property type="entry name" value="RHD3/Sey1"/>
</dbReference>
<evidence type="ECO:0000256" key="10">
    <source>
        <dbReference type="SAM" id="Phobius"/>
    </source>
</evidence>
<comment type="subcellular location">
    <subcellularLocation>
        <location evidence="8">Endoplasmic reticulum membrane</location>
        <topology evidence="8">Multi-pass membrane protein</topology>
    </subcellularLocation>
    <text evidence="8">Enriched in the cortical ER. Concentrated in punctae along the ER tubules.</text>
</comment>
<evidence type="ECO:0000256" key="7">
    <source>
        <dbReference type="ARBA" id="ARBA00023136"/>
    </source>
</evidence>
<dbReference type="GO" id="GO:0005789">
    <property type="term" value="C:endoplasmic reticulum membrane"/>
    <property type="evidence" value="ECO:0007669"/>
    <property type="project" value="UniProtKB-SubCell"/>
</dbReference>
<keyword evidence="7 8" id="KW-0472">Membrane</keyword>
<dbReference type="Gene3D" id="3.40.525.10">
    <property type="entry name" value="CRAL-TRIO lipid binding domain"/>
    <property type="match status" value="1"/>
</dbReference>
<feature type="region of interest" description="Disordered" evidence="9">
    <location>
        <begin position="21"/>
        <end position="40"/>
    </location>
</feature>
<dbReference type="EMBL" id="MVBO01000095">
    <property type="protein sequence ID" value="OZJ03252.1"/>
    <property type="molecule type" value="Genomic_DNA"/>
</dbReference>
<dbReference type="InterPro" id="IPR001251">
    <property type="entry name" value="CRAL-TRIO_dom"/>
</dbReference>
<dbReference type="GO" id="GO:0016320">
    <property type="term" value="P:endoplasmic reticulum membrane fusion"/>
    <property type="evidence" value="ECO:0007669"/>
    <property type="project" value="TreeGrafter"/>
</dbReference>
<dbReference type="PROSITE" id="PS50191">
    <property type="entry name" value="CRAL_TRIO"/>
    <property type="match status" value="1"/>
</dbReference>
<evidence type="ECO:0000256" key="4">
    <source>
        <dbReference type="ARBA" id="ARBA00022824"/>
    </source>
</evidence>
<feature type="compositionally biased region" description="Low complexity" evidence="9">
    <location>
        <begin position="29"/>
        <end position="40"/>
    </location>
</feature>
<dbReference type="InterPro" id="IPR036273">
    <property type="entry name" value="CRAL/TRIO_N_dom_sf"/>
</dbReference>